<dbReference type="AlphaFoldDB" id="A0A0E0R6T4"/>
<reference evidence="1" key="2">
    <citation type="submission" date="2015-06" db="UniProtKB">
        <authorList>
            <consortium name="EnsemblPlants"/>
        </authorList>
    </citation>
    <scope>IDENTIFICATION</scope>
</reference>
<name>A0A0E0R6T4_ORYRU</name>
<dbReference type="HOGENOM" id="CLU_2296228_0_0_1"/>
<evidence type="ECO:0000313" key="1">
    <source>
        <dbReference type="EnsemblPlants" id="ORUFI11G09780.1"/>
    </source>
</evidence>
<evidence type="ECO:0000313" key="2">
    <source>
        <dbReference type="Proteomes" id="UP000008022"/>
    </source>
</evidence>
<dbReference type="Gramene" id="ORUFI11G09780.1">
    <property type="protein sequence ID" value="ORUFI11G09780.1"/>
    <property type="gene ID" value="ORUFI11G09780"/>
</dbReference>
<keyword evidence="2" id="KW-1185">Reference proteome</keyword>
<accession>A0A0E0R6T4</accession>
<dbReference type="OMA" id="GRSMAWC"/>
<dbReference type="Proteomes" id="UP000008022">
    <property type="component" value="Unassembled WGS sequence"/>
</dbReference>
<sequence>MGPLGGDDLGRRTSGGRSMAWCSRRAVAGGVRRAGSGKETAVSGSRGSIGFERTNVEQGRGRQCARLRLAGAERSADRRGGTLNSLTCARSWVLVGSKIRIDAKEQSRSGLPFPIISGQ</sequence>
<reference evidence="2" key="1">
    <citation type="submission" date="2013-06" db="EMBL/GenBank/DDBJ databases">
        <authorList>
            <person name="Zhao Q."/>
        </authorList>
    </citation>
    <scope>NUCLEOTIDE SEQUENCE</scope>
    <source>
        <strain evidence="2">cv. W1943</strain>
    </source>
</reference>
<dbReference type="EnsemblPlants" id="ORUFI11G09780.1">
    <property type="protein sequence ID" value="ORUFI11G09780.1"/>
    <property type="gene ID" value="ORUFI11G09780"/>
</dbReference>
<protein>
    <submittedName>
        <fullName evidence="1">Uncharacterized protein</fullName>
    </submittedName>
</protein>
<organism evidence="1 2">
    <name type="scientific">Oryza rufipogon</name>
    <name type="common">Brownbeard rice</name>
    <name type="synonym">Asian wild rice</name>
    <dbReference type="NCBI Taxonomy" id="4529"/>
    <lineage>
        <taxon>Eukaryota</taxon>
        <taxon>Viridiplantae</taxon>
        <taxon>Streptophyta</taxon>
        <taxon>Embryophyta</taxon>
        <taxon>Tracheophyta</taxon>
        <taxon>Spermatophyta</taxon>
        <taxon>Magnoliopsida</taxon>
        <taxon>Liliopsida</taxon>
        <taxon>Poales</taxon>
        <taxon>Poaceae</taxon>
        <taxon>BOP clade</taxon>
        <taxon>Oryzoideae</taxon>
        <taxon>Oryzeae</taxon>
        <taxon>Oryzinae</taxon>
        <taxon>Oryza</taxon>
    </lineage>
</organism>
<proteinExistence type="predicted"/>